<proteinExistence type="predicted"/>
<gene>
    <name evidence="2" type="ORF">MNBD_GAMMA25-883</name>
</gene>
<feature type="transmembrane region" description="Helical" evidence="1">
    <location>
        <begin position="65"/>
        <end position="89"/>
    </location>
</feature>
<keyword evidence="1" id="KW-1133">Transmembrane helix</keyword>
<protein>
    <submittedName>
        <fullName evidence="2">Uncharacterized protein</fullName>
    </submittedName>
</protein>
<keyword evidence="1" id="KW-0812">Transmembrane</keyword>
<evidence type="ECO:0000313" key="2">
    <source>
        <dbReference type="EMBL" id="VAX08654.1"/>
    </source>
</evidence>
<feature type="transmembrane region" description="Helical" evidence="1">
    <location>
        <begin position="37"/>
        <end position="60"/>
    </location>
</feature>
<sequence>MQKKLILILVLMLSGRAMTLAFIHRVGGAMPGDPPAAWLMPLIGDAIIGLSALLIALLVLKKTGLWVWVTIITWNAIAIWDALAAYIIYLTNPWPEFFR</sequence>
<dbReference type="AlphaFoldDB" id="A0A3B1B9I6"/>
<name>A0A3B1B9I6_9ZZZZ</name>
<reference evidence="2" key="1">
    <citation type="submission" date="2018-06" db="EMBL/GenBank/DDBJ databases">
        <authorList>
            <person name="Zhirakovskaya E."/>
        </authorList>
    </citation>
    <scope>NUCLEOTIDE SEQUENCE</scope>
</reference>
<keyword evidence="1" id="KW-0472">Membrane</keyword>
<accession>A0A3B1B9I6</accession>
<organism evidence="2">
    <name type="scientific">hydrothermal vent metagenome</name>
    <dbReference type="NCBI Taxonomy" id="652676"/>
    <lineage>
        <taxon>unclassified sequences</taxon>
        <taxon>metagenomes</taxon>
        <taxon>ecological metagenomes</taxon>
    </lineage>
</organism>
<evidence type="ECO:0000256" key="1">
    <source>
        <dbReference type="SAM" id="Phobius"/>
    </source>
</evidence>
<dbReference type="EMBL" id="UOFY01000028">
    <property type="protein sequence ID" value="VAX08654.1"/>
    <property type="molecule type" value="Genomic_DNA"/>
</dbReference>